<dbReference type="InterPro" id="IPR012409">
    <property type="entry name" value="Sirohaem_synth"/>
</dbReference>
<dbReference type="PANTHER" id="PTHR45790:SF3">
    <property type="entry name" value="S-ADENOSYL-L-METHIONINE-DEPENDENT UROPORPHYRINOGEN III METHYLTRANSFERASE, CHLOROPLASTIC"/>
    <property type="match status" value="1"/>
</dbReference>
<evidence type="ECO:0000313" key="19">
    <source>
        <dbReference type="EMBL" id="KTQ98681.1"/>
    </source>
</evidence>
<dbReference type="InterPro" id="IPR050161">
    <property type="entry name" value="Siro_Cobalamin_biosynth"/>
</dbReference>
<dbReference type="PANTHER" id="PTHR45790">
    <property type="entry name" value="SIROHEME SYNTHASE-RELATED"/>
    <property type="match status" value="1"/>
</dbReference>
<dbReference type="Gene3D" id="3.30.950.10">
    <property type="entry name" value="Methyltransferase, Cobalt-precorrin-4 Transmethylase, Domain 2"/>
    <property type="match status" value="1"/>
</dbReference>
<keyword evidence="9" id="KW-0456">Lyase</keyword>
<dbReference type="InterPro" id="IPR006366">
    <property type="entry name" value="CobA/CysG_C"/>
</dbReference>
<dbReference type="InterPro" id="IPR036291">
    <property type="entry name" value="NAD(P)-bd_dom_sf"/>
</dbReference>
<evidence type="ECO:0000256" key="2">
    <source>
        <dbReference type="ARBA" id="ARBA00005879"/>
    </source>
</evidence>
<comment type="pathway">
    <text evidence="12">Porphyrin-containing compound metabolism; siroheme biosynthesis; precorrin-2 from uroporphyrinogen III: step 1/1.</text>
</comment>
<evidence type="ECO:0000256" key="3">
    <source>
        <dbReference type="ARBA" id="ARBA00022573"/>
    </source>
</evidence>
<dbReference type="AlphaFoldDB" id="A0A147DAX5"/>
<evidence type="ECO:0000256" key="10">
    <source>
        <dbReference type="ARBA" id="ARBA00023244"/>
    </source>
</evidence>
<evidence type="ECO:0000313" key="20">
    <source>
        <dbReference type="Proteomes" id="UP000078272"/>
    </source>
</evidence>
<dbReference type="eggNOG" id="COG1648">
    <property type="taxonomic scope" value="Bacteria"/>
</dbReference>
<dbReference type="Proteomes" id="UP000078272">
    <property type="component" value="Unassembled WGS sequence"/>
</dbReference>
<dbReference type="eggNOG" id="COG0007">
    <property type="taxonomic scope" value="Bacteria"/>
</dbReference>
<evidence type="ECO:0000256" key="9">
    <source>
        <dbReference type="ARBA" id="ARBA00023239"/>
    </source>
</evidence>
<sequence length="511" mass="54712">MPSAFSNSADDTAAAGARTRPQRMGELATLPVFFDLKGKRVAMAGGSDGAAWKAELLAASGARVDLYCEAEHLTDEMRTVLALSFTDGAIRHHDRPWALDCFDGAALAVADCESEAEAQSFYCAAKGAGVPVNVIDKPAFCQFRFGTIVNRSPVVVGISTDGAAPILGQAIRRRIETLLPATLTGWAKLAAKVRAEVMDRLQPGPTRRAFWERFSDEAFTRKAPDDVAEADARRFVRDLVSRPQAGGRVTLVGAGPGEAELLTLKAVRALQAADVILFDDLVSDDILELARREAKRMLVGKRASRDSCRQEDINRMMVQFARAGKHVVRLKSGDVSVFGRSGEEIAELKREGIPVAIVPGITAASALAAGFGVSLTHRDRAQQVRFVTGHSQKGGLPDDLDWQALADDHATTIFYMGGRMAPRIAQELIAHGLPAETPVAVAASISRPEEARLVGTLATLAEIVGRIGIERPILIGVGRVFADCEPESLAGFEPERDRGAGETSRLQAKAS</sequence>
<accession>A0A147DAX5</accession>
<dbReference type="GO" id="GO:0043115">
    <property type="term" value="F:precorrin-2 dehydrogenase activity"/>
    <property type="evidence" value="ECO:0007669"/>
    <property type="project" value="UniProtKB-EC"/>
</dbReference>
<dbReference type="GO" id="GO:0004851">
    <property type="term" value="F:uroporphyrin-III C-methyltransferase activity"/>
    <property type="evidence" value="ECO:0007669"/>
    <property type="project" value="InterPro"/>
</dbReference>
<evidence type="ECO:0000256" key="5">
    <source>
        <dbReference type="ARBA" id="ARBA00022679"/>
    </source>
</evidence>
<keyword evidence="4 15" id="KW-0489">Methyltransferase</keyword>
<evidence type="ECO:0000256" key="14">
    <source>
        <dbReference type="PIRSR" id="PIRSR036426-1"/>
    </source>
</evidence>
<dbReference type="UniPathway" id="UPA00262">
    <property type="reaction ID" value="UER00211"/>
</dbReference>
<name>A0A147DAX5_9HYPH</name>
<dbReference type="GO" id="GO:0051266">
    <property type="term" value="F:sirohydrochlorin ferrochelatase activity"/>
    <property type="evidence" value="ECO:0007669"/>
    <property type="project" value="InterPro"/>
</dbReference>
<organism evidence="19 20">
    <name type="scientific">Aureimonas ureilytica</name>
    <dbReference type="NCBI Taxonomy" id="401562"/>
    <lineage>
        <taxon>Bacteria</taxon>
        <taxon>Pseudomonadati</taxon>
        <taxon>Pseudomonadota</taxon>
        <taxon>Alphaproteobacteria</taxon>
        <taxon>Hyphomicrobiales</taxon>
        <taxon>Aurantimonadaceae</taxon>
        <taxon>Aureimonas</taxon>
    </lineage>
</organism>
<dbReference type="EMBL" id="LDPZ01000001">
    <property type="protein sequence ID" value="KTQ98681.1"/>
    <property type="molecule type" value="Genomic_DNA"/>
</dbReference>
<comment type="pathway">
    <text evidence="1">Porphyrin-containing compound metabolism; siroheme biosynthesis; sirohydrochlorin from precorrin-2: step 1/1.</text>
</comment>
<feature type="region of interest" description="Disordered" evidence="16">
    <location>
        <begin position="488"/>
        <end position="511"/>
    </location>
</feature>
<dbReference type="PIRSF" id="PIRSF036426">
    <property type="entry name" value="Sirohaem_synth"/>
    <property type="match status" value="1"/>
</dbReference>
<keyword evidence="7" id="KW-0560">Oxidoreductase</keyword>
<feature type="active site" description="Proton acceptor" evidence="14">
    <location>
        <position position="279"/>
    </location>
</feature>
<dbReference type="GO" id="GO:0032259">
    <property type="term" value="P:methylation"/>
    <property type="evidence" value="ECO:0007669"/>
    <property type="project" value="UniProtKB-KW"/>
</dbReference>
<reference evidence="19 20" key="1">
    <citation type="journal article" date="2016" name="Front. Microbiol.">
        <title>Genomic Resource of Rice Seed Associated Bacteria.</title>
        <authorList>
            <person name="Midha S."/>
            <person name="Bansal K."/>
            <person name="Sharma S."/>
            <person name="Kumar N."/>
            <person name="Patil P.P."/>
            <person name="Chaudhry V."/>
            <person name="Patil P.B."/>
        </authorList>
    </citation>
    <scope>NUCLEOTIDE SEQUENCE [LARGE SCALE GENOMIC DNA]</scope>
    <source>
        <strain evidence="19 20">NS226</strain>
    </source>
</reference>
<dbReference type="PROSITE" id="PS00840">
    <property type="entry name" value="SUMT_2"/>
    <property type="match status" value="1"/>
</dbReference>
<evidence type="ECO:0000256" key="13">
    <source>
        <dbReference type="ARBA" id="ARBA00047561"/>
    </source>
</evidence>
<keyword evidence="11" id="KW-0511">Multifunctional enzyme</keyword>
<evidence type="ECO:0000259" key="18">
    <source>
        <dbReference type="Pfam" id="PF10414"/>
    </source>
</evidence>
<dbReference type="FunFam" id="3.40.1010.10:FF:000001">
    <property type="entry name" value="Siroheme synthase"/>
    <property type="match status" value="1"/>
</dbReference>
<evidence type="ECO:0000256" key="1">
    <source>
        <dbReference type="ARBA" id="ARBA00005010"/>
    </source>
</evidence>
<feature type="domain" description="Sirohaem synthase dimerisation" evidence="18">
    <location>
        <begin position="186"/>
        <end position="220"/>
    </location>
</feature>
<evidence type="ECO:0000259" key="17">
    <source>
        <dbReference type="Pfam" id="PF00590"/>
    </source>
</evidence>
<evidence type="ECO:0000256" key="16">
    <source>
        <dbReference type="SAM" id="MobiDB-lite"/>
    </source>
</evidence>
<dbReference type="InterPro" id="IPR014776">
    <property type="entry name" value="4pyrrole_Mease_sub2"/>
</dbReference>
<comment type="catalytic activity">
    <reaction evidence="13">
        <text>precorrin-2 + NAD(+) = sirohydrochlorin + NADH + 2 H(+)</text>
        <dbReference type="Rhea" id="RHEA:15613"/>
        <dbReference type="ChEBI" id="CHEBI:15378"/>
        <dbReference type="ChEBI" id="CHEBI:57540"/>
        <dbReference type="ChEBI" id="CHEBI:57945"/>
        <dbReference type="ChEBI" id="CHEBI:58351"/>
        <dbReference type="ChEBI" id="CHEBI:58827"/>
        <dbReference type="EC" id="1.3.1.76"/>
    </reaction>
</comment>
<evidence type="ECO:0000256" key="6">
    <source>
        <dbReference type="ARBA" id="ARBA00022691"/>
    </source>
</evidence>
<dbReference type="NCBIfam" id="NF004790">
    <property type="entry name" value="PRK06136.1"/>
    <property type="match status" value="1"/>
</dbReference>
<keyword evidence="6" id="KW-0949">S-adenosyl-L-methionine</keyword>
<proteinExistence type="inferred from homology"/>
<dbReference type="GO" id="GO:0051287">
    <property type="term" value="F:NAD binding"/>
    <property type="evidence" value="ECO:0007669"/>
    <property type="project" value="InterPro"/>
</dbReference>
<dbReference type="PATRIC" id="fig|401562.3.peg.58"/>
<dbReference type="Pfam" id="PF10414">
    <property type="entry name" value="CysG_dimeriser"/>
    <property type="match status" value="1"/>
</dbReference>
<feature type="compositionally biased region" description="Low complexity" evidence="16">
    <location>
        <begin position="9"/>
        <end position="19"/>
    </location>
</feature>
<keyword evidence="8" id="KW-0520">NAD</keyword>
<feature type="active site" description="Proton donor" evidence="14">
    <location>
        <position position="301"/>
    </location>
</feature>
<evidence type="ECO:0000256" key="15">
    <source>
        <dbReference type="RuleBase" id="RU003960"/>
    </source>
</evidence>
<dbReference type="Pfam" id="PF13241">
    <property type="entry name" value="NAD_binding_7"/>
    <property type="match status" value="1"/>
</dbReference>
<dbReference type="OrthoDB" id="9815856at2"/>
<dbReference type="PROSITE" id="PS00839">
    <property type="entry name" value="SUMT_1"/>
    <property type="match status" value="1"/>
</dbReference>
<evidence type="ECO:0000256" key="4">
    <source>
        <dbReference type="ARBA" id="ARBA00022603"/>
    </source>
</evidence>
<dbReference type="Gene3D" id="3.40.1010.10">
    <property type="entry name" value="Cobalt-precorrin-4 Transmethylase, Domain 1"/>
    <property type="match status" value="1"/>
</dbReference>
<comment type="caution">
    <text evidence="19">The sequence shown here is derived from an EMBL/GenBank/DDBJ whole genome shotgun (WGS) entry which is preliminary data.</text>
</comment>
<evidence type="ECO:0000256" key="12">
    <source>
        <dbReference type="ARBA" id="ARBA00025705"/>
    </source>
</evidence>
<dbReference type="STRING" id="401562.NS365_01850"/>
<evidence type="ECO:0000256" key="8">
    <source>
        <dbReference type="ARBA" id="ARBA00023027"/>
    </source>
</evidence>
<protein>
    <submittedName>
        <fullName evidence="19">Siroheme synthase</fullName>
    </submittedName>
</protein>
<dbReference type="InterPro" id="IPR003043">
    <property type="entry name" value="Uropor_MeTrfase_CS"/>
</dbReference>
<dbReference type="Gene3D" id="3.40.50.720">
    <property type="entry name" value="NAD(P)-binding Rossmann-like Domain"/>
    <property type="match status" value="1"/>
</dbReference>
<evidence type="ECO:0000256" key="11">
    <source>
        <dbReference type="ARBA" id="ARBA00023268"/>
    </source>
</evidence>
<comment type="similarity">
    <text evidence="2 15">Belongs to the precorrin methyltransferase family.</text>
</comment>
<dbReference type="GO" id="GO:0019354">
    <property type="term" value="P:siroheme biosynthetic process"/>
    <property type="evidence" value="ECO:0007669"/>
    <property type="project" value="UniProtKB-UniPathway"/>
</dbReference>
<dbReference type="InterPro" id="IPR014777">
    <property type="entry name" value="4pyrrole_Mease_sub1"/>
</dbReference>
<dbReference type="SUPFAM" id="SSF53790">
    <property type="entry name" value="Tetrapyrrole methylase"/>
    <property type="match status" value="1"/>
</dbReference>
<dbReference type="InterPro" id="IPR000878">
    <property type="entry name" value="4pyrrol_Mease"/>
</dbReference>
<keyword evidence="10" id="KW-0627">Porphyrin biosynthesis</keyword>
<keyword evidence="5 15" id="KW-0808">Transferase</keyword>
<dbReference type="CDD" id="cd11642">
    <property type="entry name" value="SUMT"/>
    <property type="match status" value="1"/>
</dbReference>
<dbReference type="InterPro" id="IPR035996">
    <property type="entry name" value="4pyrrol_Methylase_sf"/>
</dbReference>
<dbReference type="SUPFAM" id="SSF51735">
    <property type="entry name" value="NAD(P)-binding Rossmann-fold domains"/>
    <property type="match status" value="1"/>
</dbReference>
<dbReference type="SUPFAM" id="SSF75615">
    <property type="entry name" value="Siroheme synthase middle domains-like"/>
    <property type="match status" value="1"/>
</dbReference>
<dbReference type="Gene3D" id="3.30.160.110">
    <property type="entry name" value="Siroheme synthase, domain 2"/>
    <property type="match status" value="1"/>
</dbReference>
<evidence type="ECO:0000256" key="7">
    <source>
        <dbReference type="ARBA" id="ARBA00023002"/>
    </source>
</evidence>
<dbReference type="RefSeq" id="WP_058633286.1">
    <property type="nucleotide sequence ID" value="NZ_LDPZ01000001.1"/>
</dbReference>
<dbReference type="InterPro" id="IPR006367">
    <property type="entry name" value="Sirohaem_synthase_N"/>
</dbReference>
<feature type="region of interest" description="Disordered" evidence="16">
    <location>
        <begin position="1"/>
        <end position="21"/>
    </location>
</feature>
<dbReference type="Pfam" id="PF00590">
    <property type="entry name" value="TP_methylase"/>
    <property type="match status" value="1"/>
</dbReference>
<gene>
    <name evidence="19" type="ORF">NS226_00250</name>
</gene>
<feature type="domain" description="Tetrapyrrole methylase" evidence="17">
    <location>
        <begin position="248"/>
        <end position="460"/>
    </location>
</feature>
<dbReference type="InterPro" id="IPR019478">
    <property type="entry name" value="Sirohaem_synthase_dimer_dom"/>
</dbReference>
<dbReference type="NCBIfam" id="NF007922">
    <property type="entry name" value="PRK10637.1"/>
    <property type="match status" value="1"/>
</dbReference>
<dbReference type="GO" id="GO:0009236">
    <property type="term" value="P:cobalamin biosynthetic process"/>
    <property type="evidence" value="ECO:0007669"/>
    <property type="project" value="UniProtKB-KW"/>
</dbReference>
<keyword evidence="3" id="KW-0169">Cobalamin biosynthesis</keyword>
<dbReference type="NCBIfam" id="TIGR01470">
    <property type="entry name" value="cysG_Nterm"/>
    <property type="match status" value="1"/>
</dbReference>
<dbReference type="NCBIfam" id="TIGR01469">
    <property type="entry name" value="cobA_cysG_Cterm"/>
    <property type="match status" value="1"/>
</dbReference>